<feature type="region of interest" description="Disordered" evidence="1">
    <location>
        <begin position="545"/>
        <end position="565"/>
    </location>
</feature>
<accession>A0A7X1GC71</accession>
<organism evidence="3 4">
    <name type="scientific">Pseudomonas kielensis</name>
    <dbReference type="NCBI Taxonomy" id="2762577"/>
    <lineage>
        <taxon>Bacteria</taxon>
        <taxon>Pseudomonadati</taxon>
        <taxon>Pseudomonadota</taxon>
        <taxon>Gammaproteobacteria</taxon>
        <taxon>Pseudomonadales</taxon>
        <taxon>Pseudomonadaceae</taxon>
        <taxon>Pseudomonas</taxon>
    </lineage>
</organism>
<feature type="transmembrane region" description="Helical" evidence="2">
    <location>
        <begin position="121"/>
        <end position="143"/>
    </location>
</feature>
<proteinExistence type="predicted"/>
<name>A0A7X1GC71_9PSED</name>
<dbReference type="EMBL" id="JACMYG010000006">
    <property type="protein sequence ID" value="MBC2689790.1"/>
    <property type="molecule type" value="Genomic_DNA"/>
</dbReference>
<keyword evidence="4" id="KW-1185">Reference proteome</keyword>
<gene>
    <name evidence="3" type="ORF">H7995_08270</name>
</gene>
<feature type="transmembrane region" description="Helical" evidence="2">
    <location>
        <begin position="155"/>
        <end position="173"/>
    </location>
</feature>
<feature type="transmembrane region" description="Helical" evidence="2">
    <location>
        <begin position="12"/>
        <end position="34"/>
    </location>
</feature>
<feature type="transmembrane region" description="Helical" evidence="2">
    <location>
        <begin position="245"/>
        <end position="265"/>
    </location>
</feature>
<protein>
    <submittedName>
        <fullName evidence="3">Uncharacterized protein</fullName>
    </submittedName>
</protein>
<reference evidence="3 4" key="1">
    <citation type="submission" date="2020-08" db="EMBL/GenBank/DDBJ databases">
        <title>Pseudomonas sp. nov.</title>
        <authorList>
            <person name="Gieschler S."/>
            <person name="Fiedler G."/>
            <person name="Brinks E."/>
            <person name="Boehnlein C."/>
            <person name="Franz C.M.A.P."/>
            <person name="Kabisch J."/>
        </authorList>
    </citation>
    <scope>NUCLEOTIDE SEQUENCE [LARGE SCALE GENOMIC DNA]</scope>
    <source>
        <strain evidence="3 4">MBT-1</strain>
    </source>
</reference>
<keyword evidence="2" id="KW-1133">Transmembrane helix</keyword>
<comment type="caution">
    <text evidence="3">The sequence shown here is derived from an EMBL/GenBank/DDBJ whole genome shotgun (WGS) entry which is preliminary data.</text>
</comment>
<evidence type="ECO:0000256" key="1">
    <source>
        <dbReference type="SAM" id="MobiDB-lite"/>
    </source>
</evidence>
<keyword evidence="2" id="KW-0812">Transmembrane</keyword>
<dbReference type="AlphaFoldDB" id="A0A7X1GC71"/>
<evidence type="ECO:0000313" key="3">
    <source>
        <dbReference type="EMBL" id="MBC2689790.1"/>
    </source>
</evidence>
<keyword evidence="2" id="KW-0472">Membrane</keyword>
<evidence type="ECO:0000313" key="4">
    <source>
        <dbReference type="Proteomes" id="UP000526003"/>
    </source>
</evidence>
<feature type="compositionally biased region" description="Pro residues" evidence="1">
    <location>
        <begin position="545"/>
        <end position="560"/>
    </location>
</feature>
<dbReference type="RefSeq" id="WP_182343117.1">
    <property type="nucleotide sequence ID" value="NZ_JACMYG010000006.1"/>
</dbReference>
<feature type="transmembrane region" description="Helical" evidence="2">
    <location>
        <begin position="330"/>
        <end position="354"/>
    </location>
</feature>
<evidence type="ECO:0000256" key="2">
    <source>
        <dbReference type="SAM" id="Phobius"/>
    </source>
</evidence>
<sequence length="611" mass="67446">MLEIFRAFFTAYWYVIIPVVFTTLMAIPVIVYWSSFKYWWMNLRIRMPGFGRIRHWVKNPGEKEKASETNLKPLGFLSSERELCGFYEAYYRQHQPSEAAFRRNQDYLGKIHEDGRREKGIGLWTLIVVLMLIEATAFGFALAPFALTLATPNTALAGAFAIGLVISIIGLFLSEFAGRALYKNRVVDHIMSYENLRRSGAGGDMMSTAVITLDNTNIDDADAQYQQMLNRVKVDKDGDKPAKRYTMLIGYGIFILGLAIAAFWVRTETLNAQETDLIANPPAVSQSADDFPANDGVPLPDDMQALSDNAAGKSAQDQIDALHRASLVTFAVLSGLFIFIQASSTYLAFIFGFAGTHSRKAWELTHKFSSANDYMRYHANKARCVANDAQASLGTLQGLQLKVFRVSGTDQEKLRSDLLNRTFESYIHQEDEKAATKEKTDAKKETDKQNRQVIVDYMSKIVKELKAAIDAGDDDKINDLIARANPRFEQINDNDPELSDYKKSFAALKIFYVAPAPAPVAAPAPAPAPVVAQVVAATVEAAPAPEPAPAPVAAPAPAAPAPSATGFDHNAFGDLTAFDEDDIDYVANKKGVDAATIRRARKLQMLDKQEV</sequence>
<dbReference type="Proteomes" id="UP000526003">
    <property type="component" value="Unassembled WGS sequence"/>
</dbReference>